<keyword evidence="2 4" id="KW-0807">Transducer</keyword>
<dbReference type="PROSITE" id="PS50885">
    <property type="entry name" value="HAMP"/>
    <property type="match status" value="1"/>
</dbReference>
<dbReference type="PROSITE" id="PS50111">
    <property type="entry name" value="CHEMOTAXIS_TRANSDUC_2"/>
    <property type="match status" value="1"/>
</dbReference>
<evidence type="ECO:0000256" key="5">
    <source>
        <dbReference type="SAM" id="Coils"/>
    </source>
</evidence>
<dbReference type="SMART" id="SM00283">
    <property type="entry name" value="MA"/>
    <property type="match status" value="1"/>
</dbReference>
<dbReference type="Proteomes" id="UP000294145">
    <property type="component" value="Unassembled WGS sequence"/>
</dbReference>
<evidence type="ECO:0000256" key="1">
    <source>
        <dbReference type="ARBA" id="ARBA00004370"/>
    </source>
</evidence>
<evidence type="ECO:0000259" key="7">
    <source>
        <dbReference type="PROSITE" id="PS50885"/>
    </source>
</evidence>
<dbReference type="SUPFAM" id="SSF58104">
    <property type="entry name" value="Methyl-accepting chemotaxis protein (MCP) signaling domain"/>
    <property type="match status" value="1"/>
</dbReference>
<reference evidence="8 9" key="1">
    <citation type="submission" date="2019-02" db="EMBL/GenBank/DDBJ databases">
        <title>Genomic plasticity associated with the antimicrobial resistance in Vibrio cholerae.</title>
        <authorList>
            <person name="Verma J."/>
            <person name="Bag S."/>
            <person name="Saha B."/>
            <person name="Kumar P."/>
            <person name="Ghosh T.S."/>
            <person name="Dayal M."/>
            <person name="Senapati T."/>
            <person name="Mehra S."/>
            <person name="Dey P."/>
            <person name="Desigamani A."/>
            <person name="Kumar D."/>
            <person name="Rana P."/>
            <person name="Kumar B."/>
            <person name="Maiti T.K."/>
            <person name="Sharma N.C."/>
            <person name="Bhadra R.K."/>
            <person name="Mutreja A."/>
            <person name="Nair G.B."/>
            <person name="Ramamurthy T."/>
            <person name="Das B."/>
        </authorList>
    </citation>
    <scope>NUCLEOTIDE SEQUENCE [LARGE SCALE GENOMIC DNA]</scope>
    <source>
        <strain evidence="8 9">IDH06781</strain>
    </source>
</reference>
<evidence type="ECO:0000256" key="3">
    <source>
        <dbReference type="ARBA" id="ARBA00029447"/>
    </source>
</evidence>
<protein>
    <submittedName>
        <fullName evidence="8">Methyl-accepting chemotaxis protein</fullName>
    </submittedName>
</protein>
<dbReference type="InterPro" id="IPR004089">
    <property type="entry name" value="MCPsignal_dom"/>
</dbReference>
<evidence type="ECO:0000259" key="6">
    <source>
        <dbReference type="PROSITE" id="PS50111"/>
    </source>
</evidence>
<dbReference type="PANTHER" id="PTHR32089:SF112">
    <property type="entry name" value="LYSOZYME-LIKE PROTEIN-RELATED"/>
    <property type="match status" value="1"/>
</dbReference>
<accession>A0A7Z8DVG9</accession>
<dbReference type="PANTHER" id="PTHR32089">
    <property type="entry name" value="METHYL-ACCEPTING CHEMOTAXIS PROTEIN MCPB"/>
    <property type="match status" value="1"/>
</dbReference>
<sequence>MKVVTQIIIAFVSVLLILTLTNSFVIYHSNSAKDDIEFAINKSLSLNEVASQLQSESQNIDIQLSTVMNANDANIINNEIFYLHEKMDAFINSLSSSHLADVNYLENIADDLKEVIEQKISIKKLILDKENKIKTDRNEMENISVSSAIIIKRTLTMSNEPDEFLIKDIESYLEKINASIAMTNKILFVDDEVEAKTIVNQMNNLKSLIEDDEEFLYEELPSIRNEKDYISSNDKLMRILFSENSIPQSKLNAIRYNDELEQLNVNYLEKKEELSRKLIEIRNDASKSNEVVKKDISITLDSIVKIQLVSLFLCCTVIVVSACILARKIKTPINYLLDVLQGLIKGNYSQSVTCQGWSLEFSLLIHQLNEVIVTNRELINKVKSNNLSIFSSSEDNARCVDNLRGLNNSQVLAVHSISAASEQLEQTSKETESYINNTRNHTRGISNSVDDAICLIDGSVDGNDLLSEMIKESSLTISEVEFRTKDIRNIVDVINDIASQTNLLALNAAIEAARAGSYGRGFSVVSDEVSNLAKQTTQSTNKIQKLIEALNMASSNAVESMSVCTEQMKKNSKDLQQTKAAISDISEHVSELVQQTDIVAQYAQEQFQSCGHIANSVSSVVLGFDKSVEYLDNVSGASHSLLSLSNGQKEELNKFLT</sequence>
<feature type="domain" description="Methyl-accepting transducer" evidence="6">
    <location>
        <begin position="385"/>
        <end position="621"/>
    </location>
</feature>
<dbReference type="Pfam" id="PF00015">
    <property type="entry name" value="MCPsignal"/>
    <property type="match status" value="1"/>
</dbReference>
<keyword evidence="5" id="KW-0175">Coiled coil</keyword>
<organism evidence="8 9">
    <name type="scientific">Vibrio cholerae</name>
    <dbReference type="NCBI Taxonomy" id="666"/>
    <lineage>
        <taxon>Bacteria</taxon>
        <taxon>Pseudomonadati</taxon>
        <taxon>Pseudomonadota</taxon>
        <taxon>Gammaproteobacteria</taxon>
        <taxon>Vibrionales</taxon>
        <taxon>Vibrionaceae</taxon>
        <taxon>Vibrio</taxon>
    </lineage>
</organism>
<comment type="caution">
    <text evidence="8">The sequence shown here is derived from an EMBL/GenBank/DDBJ whole genome shotgun (WGS) entry which is preliminary data.</text>
</comment>
<evidence type="ECO:0000256" key="2">
    <source>
        <dbReference type="ARBA" id="ARBA00023224"/>
    </source>
</evidence>
<comment type="subcellular location">
    <subcellularLocation>
        <location evidence="1">Membrane</location>
    </subcellularLocation>
</comment>
<dbReference type="GO" id="GO:0007165">
    <property type="term" value="P:signal transduction"/>
    <property type="evidence" value="ECO:0007669"/>
    <property type="project" value="UniProtKB-KW"/>
</dbReference>
<evidence type="ECO:0000313" key="9">
    <source>
        <dbReference type="Proteomes" id="UP000294145"/>
    </source>
</evidence>
<dbReference type="EMBL" id="SISP01000003">
    <property type="protein sequence ID" value="TBM45409.1"/>
    <property type="molecule type" value="Genomic_DNA"/>
</dbReference>
<dbReference type="GO" id="GO:0006935">
    <property type="term" value="P:chemotaxis"/>
    <property type="evidence" value="ECO:0007669"/>
    <property type="project" value="UniProtKB-ARBA"/>
</dbReference>
<dbReference type="GO" id="GO:0016020">
    <property type="term" value="C:membrane"/>
    <property type="evidence" value="ECO:0007669"/>
    <property type="project" value="UniProtKB-SubCell"/>
</dbReference>
<dbReference type="AlphaFoldDB" id="A0A7Z8DVG9"/>
<proteinExistence type="inferred from homology"/>
<comment type="similarity">
    <text evidence="3">Belongs to the methyl-accepting chemotaxis (MCP) protein family.</text>
</comment>
<gene>
    <name evidence="8" type="ORF">EYB64_03840</name>
</gene>
<dbReference type="Gene3D" id="1.10.287.950">
    <property type="entry name" value="Methyl-accepting chemotaxis protein"/>
    <property type="match status" value="1"/>
</dbReference>
<name>A0A7Z8DVG9_VIBCL</name>
<feature type="coiled-coil region" evidence="5">
    <location>
        <begin position="253"/>
        <end position="284"/>
    </location>
</feature>
<evidence type="ECO:0000256" key="4">
    <source>
        <dbReference type="PROSITE-ProRule" id="PRU00284"/>
    </source>
</evidence>
<feature type="domain" description="HAMP" evidence="7">
    <location>
        <begin position="327"/>
        <end position="380"/>
    </location>
</feature>
<dbReference type="RefSeq" id="WP_000869895.1">
    <property type="nucleotide sequence ID" value="NZ_CP175807.1"/>
</dbReference>
<dbReference type="InterPro" id="IPR003660">
    <property type="entry name" value="HAMP_dom"/>
</dbReference>
<evidence type="ECO:0000313" key="8">
    <source>
        <dbReference type="EMBL" id="TBM45409.1"/>
    </source>
</evidence>